<evidence type="ECO:0000256" key="1">
    <source>
        <dbReference type="SAM" id="MobiDB-lite"/>
    </source>
</evidence>
<evidence type="ECO:0000313" key="3">
    <source>
        <dbReference type="Proteomes" id="UP001372834"/>
    </source>
</evidence>
<evidence type="ECO:0000313" key="2">
    <source>
        <dbReference type="EMBL" id="KAK6620711.1"/>
    </source>
</evidence>
<reference evidence="2 3" key="1">
    <citation type="submission" date="2023-10" db="EMBL/GenBank/DDBJ databases">
        <title>Genomes of two closely related lineages of the louse Polyplax serrata with different host specificities.</title>
        <authorList>
            <person name="Martinu J."/>
            <person name="Tarabai H."/>
            <person name="Stefka J."/>
            <person name="Hypsa V."/>
        </authorList>
    </citation>
    <scope>NUCLEOTIDE SEQUENCE [LARGE SCALE GENOMIC DNA]</scope>
    <source>
        <strain evidence="2">HR10_N</strain>
    </source>
</reference>
<organism evidence="2 3">
    <name type="scientific">Polyplax serrata</name>
    <name type="common">Common mouse louse</name>
    <dbReference type="NCBI Taxonomy" id="468196"/>
    <lineage>
        <taxon>Eukaryota</taxon>
        <taxon>Metazoa</taxon>
        <taxon>Ecdysozoa</taxon>
        <taxon>Arthropoda</taxon>
        <taxon>Hexapoda</taxon>
        <taxon>Insecta</taxon>
        <taxon>Pterygota</taxon>
        <taxon>Neoptera</taxon>
        <taxon>Paraneoptera</taxon>
        <taxon>Psocodea</taxon>
        <taxon>Troctomorpha</taxon>
        <taxon>Phthiraptera</taxon>
        <taxon>Anoplura</taxon>
        <taxon>Polyplacidae</taxon>
        <taxon>Polyplax</taxon>
    </lineage>
</organism>
<dbReference type="EMBL" id="JAWJWE010000039">
    <property type="protein sequence ID" value="KAK6620711.1"/>
    <property type="molecule type" value="Genomic_DNA"/>
</dbReference>
<name>A0AAN8NSV0_POLSC</name>
<sequence length="122" mass="14205">MISLPPLSAEYQYEEDVDSEWEDFNRLMTEYRLRHGRMVPQASSLLNLKYAAPARKAHAQTSFYPCPPSALEDEKDDPLDYIGTAKKAEIRIRENTKPNGNNKREDKFKNETTIKWQVNEGR</sequence>
<comment type="caution">
    <text evidence="2">The sequence shown here is derived from an EMBL/GenBank/DDBJ whole genome shotgun (WGS) entry which is preliminary data.</text>
</comment>
<dbReference type="AlphaFoldDB" id="A0AAN8NSV0"/>
<feature type="region of interest" description="Disordered" evidence="1">
    <location>
        <begin position="94"/>
        <end position="122"/>
    </location>
</feature>
<proteinExistence type="predicted"/>
<protein>
    <submittedName>
        <fullName evidence="2">Uncharacterized protein</fullName>
    </submittedName>
</protein>
<gene>
    <name evidence="2" type="ORF">RUM43_011006</name>
</gene>
<accession>A0AAN8NSV0</accession>
<dbReference type="Proteomes" id="UP001372834">
    <property type="component" value="Unassembled WGS sequence"/>
</dbReference>
<feature type="compositionally biased region" description="Basic and acidic residues" evidence="1">
    <location>
        <begin position="94"/>
        <end position="112"/>
    </location>
</feature>